<keyword evidence="5" id="KW-0067">ATP-binding</keyword>
<feature type="region of interest" description="Disordered" evidence="7">
    <location>
        <begin position="99"/>
        <end position="143"/>
    </location>
</feature>
<comment type="caution">
    <text evidence="9">The sequence shown here is derived from an EMBL/GenBank/DDBJ whole genome shotgun (WGS) entry which is preliminary data.</text>
</comment>
<evidence type="ECO:0000256" key="7">
    <source>
        <dbReference type="SAM" id="MobiDB-lite"/>
    </source>
</evidence>
<organism evidence="9">
    <name type="scientific">marine sediment metagenome</name>
    <dbReference type="NCBI Taxonomy" id="412755"/>
    <lineage>
        <taxon>unclassified sequences</taxon>
        <taxon>metagenomes</taxon>
        <taxon>ecological metagenomes</taxon>
    </lineage>
</organism>
<dbReference type="GO" id="GO:0046872">
    <property type="term" value="F:metal ion binding"/>
    <property type="evidence" value="ECO:0007669"/>
    <property type="project" value="UniProtKB-KW"/>
</dbReference>
<proteinExistence type="predicted"/>
<sequence>ARKMVTDFGMSDKLGPRSFGDKQEMVFLGREISEQKDYGDKTADLIDEEVNKIIQNAYQVAKNILTENKPKLVQIAERLITQETLEGKELEALFNEAVTSPSPEATVAPAPTPAKATTKTKSRAKKAPLIPQPLPKQAPAASD</sequence>
<comment type="cofactor">
    <cofactor evidence="1">
        <name>Zn(2+)</name>
        <dbReference type="ChEBI" id="CHEBI:29105"/>
    </cofactor>
</comment>
<dbReference type="GO" id="GO:0004222">
    <property type="term" value="F:metalloendopeptidase activity"/>
    <property type="evidence" value="ECO:0007669"/>
    <property type="project" value="InterPro"/>
</dbReference>
<keyword evidence="6" id="KW-0482">Metalloprotease</keyword>
<evidence type="ECO:0000259" key="8">
    <source>
        <dbReference type="Pfam" id="PF01434"/>
    </source>
</evidence>
<dbReference type="InterPro" id="IPR000642">
    <property type="entry name" value="Peptidase_M41"/>
</dbReference>
<evidence type="ECO:0000313" key="9">
    <source>
        <dbReference type="EMBL" id="GAF80912.1"/>
    </source>
</evidence>
<dbReference type="InterPro" id="IPR050928">
    <property type="entry name" value="ATP-dep_Zn_Metalloprotease"/>
</dbReference>
<keyword evidence="3" id="KW-0547">Nucleotide-binding</keyword>
<feature type="compositionally biased region" description="Low complexity" evidence="7">
    <location>
        <begin position="99"/>
        <end position="117"/>
    </location>
</feature>
<evidence type="ECO:0000256" key="1">
    <source>
        <dbReference type="ARBA" id="ARBA00001947"/>
    </source>
</evidence>
<dbReference type="GO" id="GO:0006508">
    <property type="term" value="P:proteolysis"/>
    <property type="evidence" value="ECO:0007669"/>
    <property type="project" value="InterPro"/>
</dbReference>
<dbReference type="GO" id="GO:0005524">
    <property type="term" value="F:ATP binding"/>
    <property type="evidence" value="ECO:0007669"/>
    <property type="project" value="UniProtKB-KW"/>
</dbReference>
<evidence type="ECO:0000256" key="5">
    <source>
        <dbReference type="ARBA" id="ARBA00022840"/>
    </source>
</evidence>
<feature type="non-terminal residue" evidence="9">
    <location>
        <position position="1"/>
    </location>
</feature>
<keyword evidence="4" id="KW-0862">Zinc</keyword>
<accession>X0SYB1</accession>
<dbReference type="GO" id="GO:0004176">
    <property type="term" value="F:ATP-dependent peptidase activity"/>
    <property type="evidence" value="ECO:0007669"/>
    <property type="project" value="InterPro"/>
</dbReference>
<dbReference type="InterPro" id="IPR037219">
    <property type="entry name" value="Peptidase_M41-like"/>
</dbReference>
<gene>
    <name evidence="9" type="ORF">S01H1_14043</name>
</gene>
<evidence type="ECO:0000256" key="6">
    <source>
        <dbReference type="ARBA" id="ARBA00023049"/>
    </source>
</evidence>
<dbReference type="PANTHER" id="PTHR43655">
    <property type="entry name" value="ATP-DEPENDENT PROTEASE"/>
    <property type="match status" value="1"/>
</dbReference>
<evidence type="ECO:0000256" key="4">
    <source>
        <dbReference type="ARBA" id="ARBA00022833"/>
    </source>
</evidence>
<name>X0SYB1_9ZZZZ</name>
<dbReference type="AlphaFoldDB" id="X0SYB1"/>
<keyword evidence="6" id="KW-0378">Hydrolase</keyword>
<keyword evidence="6" id="KW-0645">Protease</keyword>
<reference evidence="9" key="1">
    <citation type="journal article" date="2014" name="Front. Microbiol.">
        <title>High frequency of phylogenetically diverse reductive dehalogenase-homologous genes in deep subseafloor sedimentary metagenomes.</title>
        <authorList>
            <person name="Kawai M."/>
            <person name="Futagami T."/>
            <person name="Toyoda A."/>
            <person name="Takaki Y."/>
            <person name="Nishi S."/>
            <person name="Hori S."/>
            <person name="Arai W."/>
            <person name="Tsubouchi T."/>
            <person name="Morono Y."/>
            <person name="Uchiyama I."/>
            <person name="Ito T."/>
            <person name="Fujiyama A."/>
            <person name="Inagaki F."/>
            <person name="Takami H."/>
        </authorList>
    </citation>
    <scope>NUCLEOTIDE SEQUENCE</scope>
    <source>
        <strain evidence="9">Expedition CK06-06</strain>
    </source>
</reference>
<evidence type="ECO:0000256" key="3">
    <source>
        <dbReference type="ARBA" id="ARBA00022741"/>
    </source>
</evidence>
<dbReference type="PANTHER" id="PTHR43655:SF2">
    <property type="entry name" value="AFG3 LIKE MATRIX AAA PEPTIDASE SUBUNIT 2, ISOFORM A"/>
    <property type="match status" value="1"/>
</dbReference>
<protein>
    <recommendedName>
        <fullName evidence="8">Peptidase M41 domain-containing protein</fullName>
    </recommendedName>
</protein>
<feature type="domain" description="Peptidase M41" evidence="8">
    <location>
        <begin position="1"/>
        <end position="92"/>
    </location>
</feature>
<dbReference type="SUPFAM" id="SSF140990">
    <property type="entry name" value="FtsH protease domain-like"/>
    <property type="match status" value="1"/>
</dbReference>
<dbReference type="Gene3D" id="1.20.58.760">
    <property type="entry name" value="Peptidase M41"/>
    <property type="match status" value="1"/>
</dbReference>
<dbReference type="EMBL" id="BARS01007281">
    <property type="protein sequence ID" value="GAF80912.1"/>
    <property type="molecule type" value="Genomic_DNA"/>
</dbReference>
<keyword evidence="2" id="KW-0479">Metal-binding</keyword>
<dbReference type="Pfam" id="PF01434">
    <property type="entry name" value="Peptidase_M41"/>
    <property type="match status" value="1"/>
</dbReference>
<evidence type="ECO:0000256" key="2">
    <source>
        <dbReference type="ARBA" id="ARBA00022723"/>
    </source>
</evidence>